<keyword evidence="10 17" id="KW-0067">ATP-binding</keyword>
<evidence type="ECO:0000256" key="1">
    <source>
        <dbReference type="ARBA" id="ARBA00001936"/>
    </source>
</evidence>
<feature type="region of interest" description="Disordered" evidence="18">
    <location>
        <begin position="551"/>
        <end position="599"/>
    </location>
</feature>
<evidence type="ECO:0000313" key="23">
    <source>
        <dbReference type="Proteomes" id="UP000516314"/>
    </source>
</evidence>
<dbReference type="GO" id="GO:0017108">
    <property type="term" value="F:5'-flap endonuclease activity"/>
    <property type="evidence" value="ECO:0007669"/>
    <property type="project" value="InterPro"/>
</dbReference>
<evidence type="ECO:0000256" key="4">
    <source>
        <dbReference type="ARBA" id="ARBA00022679"/>
    </source>
</evidence>
<gene>
    <name evidence="22" type="ORF">AT9943_LOCUS8093</name>
</gene>
<feature type="binding site" evidence="17">
    <location>
        <position position="50"/>
    </location>
    <ligand>
        <name>ATP</name>
        <dbReference type="ChEBI" id="CHEBI:30616"/>
    </ligand>
</feature>
<keyword evidence="16" id="KW-0227">DNA damage</keyword>
<dbReference type="Pfam" id="PF00069">
    <property type="entry name" value="Pkinase"/>
    <property type="match status" value="1"/>
</dbReference>
<dbReference type="HAMAP" id="MF_03100">
    <property type="entry name" value="Endonuc_su_Slx1"/>
    <property type="match status" value="1"/>
</dbReference>
<evidence type="ECO:0000256" key="2">
    <source>
        <dbReference type="ARBA" id="ARBA00006234"/>
    </source>
</evidence>
<evidence type="ECO:0000259" key="21">
    <source>
        <dbReference type="PROSITE" id="PS50816"/>
    </source>
</evidence>
<reference evidence="22 23" key="1">
    <citation type="submission" date="2020-09" db="EMBL/GenBank/DDBJ databases">
        <authorList>
            <person name="Ashkenazy H."/>
        </authorList>
    </citation>
    <scope>NUCLEOTIDE SEQUENCE [LARGE SCALE GENOMIC DNA]</scope>
    <source>
        <strain evidence="23">cv. Cdm-0</strain>
    </source>
</reference>
<dbReference type="InterPro" id="IPR000305">
    <property type="entry name" value="GIY-YIG_endonuc"/>
</dbReference>
<evidence type="ECO:0000259" key="20">
    <source>
        <dbReference type="PROSITE" id="PS50164"/>
    </source>
</evidence>
<evidence type="ECO:0000256" key="6">
    <source>
        <dbReference type="ARBA" id="ARBA00022741"/>
    </source>
</evidence>
<dbReference type="AlphaFoldDB" id="A0A7G2ED04"/>
<keyword evidence="7 16" id="KW-0255">Endonuclease</keyword>
<accession>A0A7G2ED04</accession>
<evidence type="ECO:0000256" key="7">
    <source>
        <dbReference type="ARBA" id="ARBA00022759"/>
    </source>
</evidence>
<dbReference type="InterPro" id="IPR027520">
    <property type="entry name" value="Slx1"/>
</dbReference>
<dbReference type="SMART" id="SM00220">
    <property type="entry name" value="S_TKc"/>
    <property type="match status" value="1"/>
</dbReference>
<evidence type="ECO:0000256" key="3">
    <source>
        <dbReference type="ARBA" id="ARBA00022527"/>
    </source>
</evidence>
<comment type="cofactor">
    <cofactor evidence="1">
        <name>Mn(2+)</name>
        <dbReference type="ChEBI" id="CHEBI:29035"/>
    </cofactor>
</comment>
<evidence type="ECO:0000256" key="10">
    <source>
        <dbReference type="ARBA" id="ARBA00022840"/>
    </source>
</evidence>
<comment type="subunit">
    <text evidence="16">Forms a heterodimer with a member of the SLX4 family.</text>
</comment>
<evidence type="ECO:0000256" key="11">
    <source>
        <dbReference type="ARBA" id="ARBA00023172"/>
    </source>
</evidence>
<dbReference type="Pfam" id="PF01541">
    <property type="entry name" value="GIY-YIG"/>
    <property type="match status" value="1"/>
</dbReference>
<keyword evidence="5 16" id="KW-0540">Nuclease</keyword>
<feature type="compositionally biased region" description="Acidic residues" evidence="18">
    <location>
        <begin position="556"/>
        <end position="578"/>
    </location>
</feature>
<comment type="cofactor">
    <cofactor evidence="16">
        <name>a divalent metal cation</name>
        <dbReference type="ChEBI" id="CHEBI:60240"/>
    </cofactor>
</comment>
<feature type="domain" description="NAF" evidence="21">
    <location>
        <begin position="302"/>
        <end position="326"/>
    </location>
</feature>
<keyword evidence="13 16" id="KW-0539">Nucleus</keyword>
<dbReference type="Gene3D" id="1.10.510.10">
    <property type="entry name" value="Transferase(Phosphotransferase) domain 1"/>
    <property type="match status" value="1"/>
</dbReference>
<dbReference type="GO" id="GO:0006310">
    <property type="term" value="P:DNA recombination"/>
    <property type="evidence" value="ECO:0007669"/>
    <property type="project" value="UniProtKB-UniRule"/>
</dbReference>
<dbReference type="InterPro" id="IPR017441">
    <property type="entry name" value="Protein_kinase_ATP_BS"/>
</dbReference>
<evidence type="ECO:0000256" key="15">
    <source>
        <dbReference type="ARBA" id="ARBA00048679"/>
    </source>
</evidence>
<dbReference type="PROSITE" id="PS00107">
    <property type="entry name" value="PROTEIN_KINASE_ATP"/>
    <property type="match status" value="1"/>
</dbReference>
<dbReference type="Proteomes" id="UP000516314">
    <property type="component" value="Chromosome 2"/>
</dbReference>
<dbReference type="CDD" id="cd12195">
    <property type="entry name" value="CIPK_C"/>
    <property type="match status" value="1"/>
</dbReference>
<comment type="catalytic activity">
    <reaction evidence="14">
        <text>L-threonyl-[protein] + ATP = O-phospho-L-threonyl-[protein] + ADP + H(+)</text>
        <dbReference type="Rhea" id="RHEA:46608"/>
        <dbReference type="Rhea" id="RHEA-COMP:11060"/>
        <dbReference type="Rhea" id="RHEA-COMP:11605"/>
        <dbReference type="ChEBI" id="CHEBI:15378"/>
        <dbReference type="ChEBI" id="CHEBI:30013"/>
        <dbReference type="ChEBI" id="CHEBI:30616"/>
        <dbReference type="ChEBI" id="CHEBI:61977"/>
        <dbReference type="ChEBI" id="CHEBI:456216"/>
        <dbReference type="EC" id="2.7.11.1"/>
    </reaction>
</comment>
<comment type="similarity">
    <text evidence="16">Belongs to the SLX1 family.</text>
</comment>
<dbReference type="PANTHER" id="PTHR43895:SF151">
    <property type="entry name" value="CBL-INTERACTING SERINE_THREONINE-PROTEIN KINASE 11"/>
    <property type="match status" value="1"/>
</dbReference>
<keyword evidence="4" id="KW-0808">Transferase</keyword>
<dbReference type="GO" id="GO:0007165">
    <property type="term" value="P:signal transduction"/>
    <property type="evidence" value="ECO:0007669"/>
    <property type="project" value="InterPro"/>
</dbReference>
<organism evidence="22 23">
    <name type="scientific">Arabidopsis thaliana</name>
    <name type="common">Mouse-ear cress</name>
    <dbReference type="NCBI Taxonomy" id="3702"/>
    <lineage>
        <taxon>Eukaryota</taxon>
        <taxon>Viridiplantae</taxon>
        <taxon>Streptophyta</taxon>
        <taxon>Embryophyta</taxon>
        <taxon>Tracheophyta</taxon>
        <taxon>Spermatophyta</taxon>
        <taxon>Magnoliopsida</taxon>
        <taxon>eudicotyledons</taxon>
        <taxon>Gunneridae</taxon>
        <taxon>Pentapetalae</taxon>
        <taxon>rosids</taxon>
        <taxon>malvids</taxon>
        <taxon>Brassicales</taxon>
        <taxon>Brassicaceae</taxon>
        <taxon>Camelineae</taxon>
        <taxon>Arabidopsis</taxon>
    </lineage>
</organism>
<evidence type="ECO:0000256" key="14">
    <source>
        <dbReference type="ARBA" id="ARBA00047899"/>
    </source>
</evidence>
<comment type="function">
    <text evidence="16">Catalytic subunit of a heterodimeric structure-specific endonuclease that resolves DNA secondary structures generated during DNA repair and recombination. Has endonuclease activity towards branched DNA substrates, introducing single-strand cuts in duplex DNA close to junctions with ss-DNA.</text>
</comment>
<comment type="catalytic activity">
    <reaction evidence="15">
        <text>L-seryl-[protein] + ATP = O-phospho-L-seryl-[protein] + ADP + H(+)</text>
        <dbReference type="Rhea" id="RHEA:17989"/>
        <dbReference type="Rhea" id="RHEA-COMP:9863"/>
        <dbReference type="Rhea" id="RHEA-COMP:11604"/>
        <dbReference type="ChEBI" id="CHEBI:15378"/>
        <dbReference type="ChEBI" id="CHEBI:29999"/>
        <dbReference type="ChEBI" id="CHEBI:30616"/>
        <dbReference type="ChEBI" id="CHEBI:83421"/>
        <dbReference type="ChEBI" id="CHEBI:456216"/>
        <dbReference type="EC" id="2.7.11.1"/>
    </reaction>
</comment>
<dbReference type="GO" id="GO:0033557">
    <property type="term" value="C:Slx1-Slx4 complex"/>
    <property type="evidence" value="ECO:0007669"/>
    <property type="project" value="UniProtKB-UniRule"/>
</dbReference>
<dbReference type="PROSITE" id="PS00108">
    <property type="entry name" value="PROTEIN_KINASE_ST"/>
    <property type="match status" value="1"/>
</dbReference>
<dbReference type="InterPro" id="IPR004041">
    <property type="entry name" value="NAF_dom"/>
</dbReference>
<dbReference type="InterPro" id="IPR018451">
    <property type="entry name" value="NAF/FISL_domain"/>
</dbReference>
<keyword evidence="16" id="KW-0234">DNA repair</keyword>
<dbReference type="GO" id="GO:0004674">
    <property type="term" value="F:protein serine/threonine kinase activity"/>
    <property type="evidence" value="ECO:0007669"/>
    <property type="project" value="UniProtKB-KW"/>
</dbReference>
<evidence type="ECO:0000256" key="18">
    <source>
        <dbReference type="SAM" id="MobiDB-lite"/>
    </source>
</evidence>
<dbReference type="GO" id="GO:0005524">
    <property type="term" value="F:ATP binding"/>
    <property type="evidence" value="ECO:0007669"/>
    <property type="project" value="UniProtKB-UniRule"/>
</dbReference>
<dbReference type="EMBL" id="LR881467">
    <property type="protein sequence ID" value="CAD5319935.1"/>
    <property type="molecule type" value="Genomic_DNA"/>
</dbReference>
<comment type="similarity">
    <text evidence="2">Belongs to the protein kinase superfamily. CAMK Ser/Thr protein kinase family. SNF1 subfamily.</text>
</comment>
<dbReference type="PANTHER" id="PTHR43895">
    <property type="entry name" value="CALCIUM/CALMODULIN-DEPENDENT PROTEIN KINASE KINASE-RELATED"/>
    <property type="match status" value="1"/>
</dbReference>
<dbReference type="PROSITE" id="PS50816">
    <property type="entry name" value="NAF"/>
    <property type="match status" value="1"/>
</dbReference>
<feature type="domain" description="GIY-YIG" evidence="20">
    <location>
        <begin position="398"/>
        <end position="480"/>
    </location>
</feature>
<dbReference type="InterPro" id="IPR035901">
    <property type="entry name" value="GIY-YIG_endonuc_sf"/>
</dbReference>
<keyword evidence="11 16" id="KW-0233">DNA recombination</keyword>
<keyword evidence="12" id="KW-0464">Manganese</keyword>
<keyword evidence="8" id="KW-0418">Kinase</keyword>
<comment type="caution">
    <text evidence="16">Lacks conserved residue(s) required for the propagation of feature annotation.</text>
</comment>
<evidence type="ECO:0000256" key="12">
    <source>
        <dbReference type="ARBA" id="ARBA00023211"/>
    </source>
</evidence>
<dbReference type="SMART" id="SM00465">
    <property type="entry name" value="GIYc"/>
    <property type="match status" value="1"/>
</dbReference>
<keyword evidence="3" id="KW-0723">Serine/threonine-protein kinase</keyword>
<dbReference type="PROSITE" id="PS50164">
    <property type="entry name" value="GIY_YIG"/>
    <property type="match status" value="1"/>
</dbReference>
<dbReference type="FunFam" id="3.40.1440.10:FF:000005">
    <property type="entry name" value="Structure-specific endonuclease subunit SLX1 homolog"/>
    <property type="match status" value="1"/>
</dbReference>
<dbReference type="InterPro" id="IPR008271">
    <property type="entry name" value="Ser/Thr_kinase_AS"/>
</dbReference>
<dbReference type="FunFam" id="3.30.200.20:FF:000042">
    <property type="entry name" value="Aurora kinase A"/>
    <property type="match status" value="1"/>
</dbReference>
<evidence type="ECO:0000256" key="5">
    <source>
        <dbReference type="ARBA" id="ARBA00022722"/>
    </source>
</evidence>
<evidence type="ECO:0000256" key="16">
    <source>
        <dbReference type="HAMAP-Rule" id="MF_03100"/>
    </source>
</evidence>
<dbReference type="Gene3D" id="3.30.310.80">
    <property type="entry name" value="Kinase associated domain 1, KA1"/>
    <property type="match status" value="1"/>
</dbReference>
<dbReference type="SUPFAM" id="SSF56112">
    <property type="entry name" value="Protein kinase-like (PK-like)"/>
    <property type="match status" value="1"/>
</dbReference>
<name>A0A7G2ED04_ARATH</name>
<dbReference type="PROSITE" id="PS50011">
    <property type="entry name" value="PROTEIN_KINASE_DOM"/>
    <property type="match status" value="1"/>
</dbReference>
<dbReference type="Pfam" id="PF03822">
    <property type="entry name" value="NAF"/>
    <property type="match status" value="1"/>
</dbReference>
<evidence type="ECO:0000256" key="17">
    <source>
        <dbReference type="PROSITE-ProRule" id="PRU10141"/>
    </source>
</evidence>
<evidence type="ECO:0000256" key="8">
    <source>
        <dbReference type="ARBA" id="ARBA00022777"/>
    </source>
</evidence>
<dbReference type="CDD" id="cd10455">
    <property type="entry name" value="GIY-YIG_SLX1"/>
    <property type="match status" value="1"/>
</dbReference>
<feature type="domain" description="Protein kinase" evidence="19">
    <location>
        <begin position="21"/>
        <end position="277"/>
    </location>
</feature>
<comment type="subcellular location">
    <subcellularLocation>
        <location evidence="16">Nucleus</location>
    </subcellularLocation>
</comment>
<evidence type="ECO:0000256" key="9">
    <source>
        <dbReference type="ARBA" id="ARBA00022801"/>
    </source>
</evidence>
<keyword evidence="6 17" id="KW-0547">Nucleotide-binding</keyword>
<evidence type="ECO:0000256" key="13">
    <source>
        <dbReference type="ARBA" id="ARBA00023242"/>
    </source>
</evidence>
<keyword evidence="9 16" id="KW-0378">Hydrolase</keyword>
<proteinExistence type="inferred from homology"/>
<dbReference type="Gene3D" id="3.30.200.20">
    <property type="entry name" value="Phosphorylase Kinase, domain 1"/>
    <property type="match status" value="1"/>
</dbReference>
<sequence>MPEIEIAAGSGDNNDALFGKYELGKLLGCGAFAKVFHARDRRTGQSVAVKILNKKKLLTNPALANNIKREISIMRRLSHPNIVKLHEVMATKSKIFFAMEFVKGGELFNKISKHGRLSEDLSRRYFQQLISAVGYCHARGVYHRDLKPENLLIDENGNLKVSDFGLSALTDQIRPDGLLHTLCGTPAYVAPEILSKKGYEGAKVDVWSCGIVLFVLVAGYLPFNDPNVMNMYKKIYKGEYRFPRWMSPDLKRFVSRLLDINPETRITIDEILKDPWFVRGGFKQIKFHDDEIEDQKVESSLEAVKSLNAFDLISYSSGLDLSGLFAGCSNSSGESERFLSEKSPEMLAEEVEGFAREENLRMKKKKEEEYGFEMEGQNGKFALDPVGEDGVTGKDGKGFFACYLLTSLSPRHKGQTYIGFTVNPRRRIRQHNGEITSGAWRTKKKRPWEMVLCIYGFPTNVSALQFEWAWQHPRESVAVREAAAAFKSFSGVASKIKLVYTMLNLPAWNSLNLTVNYFSSKYAHHGGKSPSLPLHMKVQVCAMEDLQYFTKVDDSSQPEDEESPEVNEEDDDDDDDDSSNLSQPGNSNTSSSDDRHFEKAKEPVTVFDEEDRLANFSGFGLLDEEETVEDEVSHITVGSIRATEKEPETVFNDRLASFTCFGLVEIVEDEVSHGTIGSTEAMEKECRKRRNHITSTTTEVDVEVIDLMTPSPSCRAGSSMKRRRVSEFIDLTMSPNFIES</sequence>
<feature type="compositionally biased region" description="Polar residues" evidence="18">
    <location>
        <begin position="581"/>
        <end position="591"/>
    </location>
</feature>
<evidence type="ECO:0000313" key="22">
    <source>
        <dbReference type="EMBL" id="CAD5319935.1"/>
    </source>
</evidence>
<protein>
    <recommendedName>
        <fullName evidence="16">Structure-specific endonuclease subunit SLX1 homolog</fullName>
        <ecNumber evidence="16">3.1.-.-</ecNumber>
    </recommendedName>
</protein>
<dbReference type="EC" id="3.1.-.-" evidence="16"/>
<evidence type="ECO:0000259" key="19">
    <source>
        <dbReference type="PROSITE" id="PS50011"/>
    </source>
</evidence>
<dbReference type="InterPro" id="IPR011009">
    <property type="entry name" value="Kinase-like_dom_sf"/>
</dbReference>
<dbReference type="FunFam" id="1.10.510.10:FF:000653">
    <property type="entry name" value="Non-specific serine/threonine protein kinase"/>
    <property type="match status" value="1"/>
</dbReference>
<dbReference type="Gene3D" id="3.40.1440.10">
    <property type="entry name" value="GIY-YIG endonuclease"/>
    <property type="match status" value="1"/>
</dbReference>
<dbReference type="InterPro" id="IPR000719">
    <property type="entry name" value="Prot_kinase_dom"/>
</dbReference>
<dbReference type="GO" id="GO:0006281">
    <property type="term" value="P:DNA repair"/>
    <property type="evidence" value="ECO:0007669"/>
    <property type="project" value="UniProtKB-UniRule"/>
</dbReference>